<comment type="function">
    <text evidence="1">Plant non-specific lipid-transfer proteins transfer phospholipids as well as galactolipids across membranes. May play a role in wax or cutin deposition in the cell walls of expanding epidermal cells and certain secretory tissues.</text>
</comment>
<dbReference type="InterPro" id="IPR016140">
    <property type="entry name" value="Bifunc_inhib/LTP/seed_store"/>
</dbReference>
<keyword evidence="1" id="KW-0813">Transport</keyword>
<dbReference type="InParanoid" id="A0A2G5CS64"/>
<dbReference type="GO" id="GO:0006869">
    <property type="term" value="P:lipid transport"/>
    <property type="evidence" value="ECO:0007669"/>
    <property type="project" value="InterPro"/>
</dbReference>
<name>A0A2G5CS64_AQUCA</name>
<keyword evidence="1" id="KW-0446">Lipid-binding</keyword>
<feature type="chain" id="PRO_5013586064" description="Non-specific lipid-transfer protein" evidence="2">
    <location>
        <begin position="22"/>
        <end position="114"/>
    </location>
</feature>
<dbReference type="PRINTS" id="PR00382">
    <property type="entry name" value="LIPIDTRNSFER"/>
</dbReference>
<dbReference type="Pfam" id="PF00234">
    <property type="entry name" value="Tryp_alpha_amyl"/>
    <property type="match status" value="1"/>
</dbReference>
<dbReference type="SMART" id="SM00499">
    <property type="entry name" value="AAI"/>
    <property type="match status" value="1"/>
</dbReference>
<dbReference type="InterPro" id="IPR000528">
    <property type="entry name" value="Plant_nsLTP"/>
</dbReference>
<protein>
    <recommendedName>
        <fullName evidence="1">Non-specific lipid-transfer protein</fullName>
    </recommendedName>
</protein>
<organism evidence="4 5">
    <name type="scientific">Aquilegia coerulea</name>
    <name type="common">Rocky mountain columbine</name>
    <dbReference type="NCBI Taxonomy" id="218851"/>
    <lineage>
        <taxon>Eukaryota</taxon>
        <taxon>Viridiplantae</taxon>
        <taxon>Streptophyta</taxon>
        <taxon>Embryophyta</taxon>
        <taxon>Tracheophyta</taxon>
        <taxon>Spermatophyta</taxon>
        <taxon>Magnoliopsida</taxon>
        <taxon>Ranunculales</taxon>
        <taxon>Ranunculaceae</taxon>
        <taxon>Thalictroideae</taxon>
        <taxon>Aquilegia</taxon>
    </lineage>
</organism>
<dbReference type="STRING" id="218851.A0A2G5CS64"/>
<dbReference type="InterPro" id="IPR036312">
    <property type="entry name" value="Bifun_inhib/LTP/seed_sf"/>
</dbReference>
<feature type="domain" description="Bifunctional inhibitor/plant lipid transfer protein/seed storage helical" evidence="3">
    <location>
        <begin position="24"/>
        <end position="110"/>
    </location>
</feature>
<evidence type="ECO:0000313" key="4">
    <source>
        <dbReference type="EMBL" id="PIA34113.1"/>
    </source>
</evidence>
<dbReference type="AlphaFoldDB" id="A0A2G5CS64"/>
<dbReference type="OrthoDB" id="649864at2759"/>
<dbReference type="Proteomes" id="UP000230069">
    <property type="component" value="Unassembled WGS sequence"/>
</dbReference>
<feature type="signal peptide" evidence="2">
    <location>
        <begin position="1"/>
        <end position="21"/>
    </location>
</feature>
<reference evidence="4 5" key="1">
    <citation type="submission" date="2017-09" db="EMBL/GenBank/DDBJ databases">
        <title>WGS assembly of Aquilegia coerulea Goldsmith.</title>
        <authorList>
            <person name="Hodges S."/>
            <person name="Kramer E."/>
            <person name="Nordborg M."/>
            <person name="Tomkins J."/>
            <person name="Borevitz J."/>
            <person name="Derieg N."/>
            <person name="Yan J."/>
            <person name="Mihaltcheva S."/>
            <person name="Hayes R.D."/>
            <person name="Rokhsar D."/>
        </authorList>
    </citation>
    <scope>NUCLEOTIDE SEQUENCE [LARGE SCALE GENOMIC DNA]</scope>
    <source>
        <strain evidence="5">cv. Goldsmith</strain>
    </source>
</reference>
<sequence length="114" mass="12210">MMKRVILGVIVVLAMVMPRQAFTCMDVTKSLVQCSTYVIGSAPEPPKPCCDGVKQLKAMAVTTNDKRQICACCKDAASHYGDKLKNDAVTALPAKCGAPLPFTISNNFNCNSIP</sequence>
<evidence type="ECO:0000256" key="1">
    <source>
        <dbReference type="RuleBase" id="RU000628"/>
    </source>
</evidence>
<accession>A0A2G5CS64</accession>
<dbReference type="PANTHER" id="PTHR33076">
    <property type="entry name" value="NON-SPECIFIC LIPID-TRANSFER PROTEIN 2-RELATED"/>
    <property type="match status" value="1"/>
</dbReference>
<proteinExistence type="inferred from homology"/>
<keyword evidence="5" id="KW-1185">Reference proteome</keyword>
<dbReference type="CDD" id="cd01960">
    <property type="entry name" value="nsLTP1"/>
    <property type="match status" value="1"/>
</dbReference>
<gene>
    <name evidence="4" type="ORF">AQUCO_03900194v1</name>
</gene>
<keyword evidence="2" id="KW-0732">Signal</keyword>
<dbReference type="EMBL" id="KZ305056">
    <property type="protein sequence ID" value="PIA34113.1"/>
    <property type="molecule type" value="Genomic_DNA"/>
</dbReference>
<evidence type="ECO:0000313" key="5">
    <source>
        <dbReference type="Proteomes" id="UP000230069"/>
    </source>
</evidence>
<comment type="similarity">
    <text evidence="1">Belongs to the plant LTP family.</text>
</comment>
<dbReference type="SUPFAM" id="SSF47699">
    <property type="entry name" value="Bifunctional inhibitor/lipid-transfer protein/seed storage 2S albumin"/>
    <property type="match status" value="1"/>
</dbReference>
<dbReference type="GO" id="GO:0008289">
    <property type="term" value="F:lipid binding"/>
    <property type="evidence" value="ECO:0007669"/>
    <property type="project" value="UniProtKB-KW"/>
</dbReference>
<evidence type="ECO:0000259" key="3">
    <source>
        <dbReference type="SMART" id="SM00499"/>
    </source>
</evidence>
<dbReference type="Gene3D" id="1.10.110.10">
    <property type="entry name" value="Plant lipid-transfer and hydrophobic proteins"/>
    <property type="match status" value="1"/>
</dbReference>
<evidence type="ECO:0000256" key="2">
    <source>
        <dbReference type="SAM" id="SignalP"/>
    </source>
</evidence>